<keyword evidence="2" id="KW-1185">Reference proteome</keyword>
<gene>
    <name evidence="1" type="ORF">LIER_32448</name>
</gene>
<proteinExistence type="predicted"/>
<evidence type="ECO:0000313" key="2">
    <source>
        <dbReference type="Proteomes" id="UP001454036"/>
    </source>
</evidence>
<reference evidence="1 2" key="1">
    <citation type="submission" date="2024-01" db="EMBL/GenBank/DDBJ databases">
        <title>The complete chloroplast genome sequence of Lithospermum erythrorhizon: insights into the phylogenetic relationship among Boraginaceae species and the maternal lineages of purple gromwells.</title>
        <authorList>
            <person name="Okada T."/>
            <person name="Watanabe K."/>
        </authorList>
    </citation>
    <scope>NUCLEOTIDE SEQUENCE [LARGE SCALE GENOMIC DNA]</scope>
</reference>
<accession>A0AAV3RWZ9</accession>
<dbReference type="EMBL" id="BAABME010012482">
    <property type="protein sequence ID" value="GAA0185160.1"/>
    <property type="molecule type" value="Genomic_DNA"/>
</dbReference>
<comment type="caution">
    <text evidence="1">The sequence shown here is derived from an EMBL/GenBank/DDBJ whole genome shotgun (WGS) entry which is preliminary data.</text>
</comment>
<sequence length="81" mass="8733">MNKGGASDETPNTNGISEAIYVEKVGLIDECVRGVEHPYSLPESWTESYSGWTASGSVWLSLLSRCYSGAELNECSSHKGC</sequence>
<name>A0AAV3RWZ9_LITER</name>
<organism evidence="1 2">
    <name type="scientific">Lithospermum erythrorhizon</name>
    <name type="common">Purple gromwell</name>
    <name type="synonym">Lithospermum officinale var. erythrorhizon</name>
    <dbReference type="NCBI Taxonomy" id="34254"/>
    <lineage>
        <taxon>Eukaryota</taxon>
        <taxon>Viridiplantae</taxon>
        <taxon>Streptophyta</taxon>
        <taxon>Embryophyta</taxon>
        <taxon>Tracheophyta</taxon>
        <taxon>Spermatophyta</taxon>
        <taxon>Magnoliopsida</taxon>
        <taxon>eudicotyledons</taxon>
        <taxon>Gunneridae</taxon>
        <taxon>Pentapetalae</taxon>
        <taxon>asterids</taxon>
        <taxon>lamiids</taxon>
        <taxon>Boraginales</taxon>
        <taxon>Boraginaceae</taxon>
        <taxon>Boraginoideae</taxon>
        <taxon>Lithospermeae</taxon>
        <taxon>Lithospermum</taxon>
    </lineage>
</organism>
<protein>
    <submittedName>
        <fullName evidence="1">Uncharacterized protein</fullName>
    </submittedName>
</protein>
<dbReference type="AlphaFoldDB" id="A0AAV3RWZ9"/>
<evidence type="ECO:0000313" key="1">
    <source>
        <dbReference type="EMBL" id="GAA0185160.1"/>
    </source>
</evidence>
<dbReference type="Proteomes" id="UP001454036">
    <property type="component" value="Unassembled WGS sequence"/>
</dbReference>